<reference evidence="3" key="1">
    <citation type="journal article" date="2020" name="bioRxiv">
        <title>Hybrid origin of Populus tomentosa Carr. identified through genome sequencing and phylogenomic analysis.</title>
        <authorList>
            <person name="An X."/>
            <person name="Gao K."/>
            <person name="Chen Z."/>
            <person name="Li J."/>
            <person name="Yang X."/>
            <person name="Yang X."/>
            <person name="Zhou J."/>
            <person name="Guo T."/>
            <person name="Zhao T."/>
            <person name="Huang S."/>
            <person name="Miao D."/>
            <person name="Khan W.U."/>
            <person name="Rao P."/>
            <person name="Ye M."/>
            <person name="Lei B."/>
            <person name="Liao W."/>
            <person name="Wang J."/>
            <person name="Ji L."/>
            <person name="Li Y."/>
            <person name="Guo B."/>
            <person name="Mustafa N.S."/>
            <person name="Li S."/>
            <person name="Yun Q."/>
            <person name="Keller S.R."/>
            <person name="Mao J."/>
            <person name="Zhang R."/>
            <person name="Strauss S.H."/>
        </authorList>
    </citation>
    <scope>NUCLEOTIDE SEQUENCE</scope>
    <source>
        <strain evidence="3">GM15</strain>
        <tissue evidence="3">Leaf</tissue>
    </source>
</reference>
<feature type="region of interest" description="Disordered" evidence="2">
    <location>
        <begin position="667"/>
        <end position="728"/>
    </location>
</feature>
<feature type="compositionally biased region" description="Basic and acidic residues" evidence="2">
    <location>
        <begin position="701"/>
        <end position="713"/>
    </location>
</feature>
<keyword evidence="4" id="KW-1185">Reference proteome</keyword>
<accession>A0A8X7ZJV6</accession>
<proteinExistence type="predicted"/>
<name>A0A8X7ZJV6_POPTO</name>
<feature type="compositionally biased region" description="Basic and acidic residues" evidence="2">
    <location>
        <begin position="278"/>
        <end position="294"/>
    </location>
</feature>
<comment type="caution">
    <text evidence="3">The sequence shown here is derived from an EMBL/GenBank/DDBJ whole genome shotgun (WGS) entry which is preliminary data.</text>
</comment>
<sequence>MDGQRSLPFGVQWSQKESGWKRTVNPHWNFMDWDLWGPPNDIVAEESGFDNPQRDFYFDVIEEEALNEKYRVRVLRILIKKADTEILELEQDLLSSQTELAWVENEDWPDACCNALREKIDFLDISIKYLRNKDKNDIEVRLLMYTQPVETLDEILKALFRNYICKRDKQLKDAIVLGSSSDAPRHTTNDLDKEKRLSNCNLETITSEKTKDCSSTPTEHGAVLSPSLNLQEKKTGNSKVIKPTSADIKDFSPQSSEVAPDFSDEKKSLSFCGPKNTGKRDASEHGLAPKDEKLIQSSSSKSACKGRHGLKSVKVEIRGGNLMMSMLSSEEETFSSNLFFSFLFSLPTENSGSNSTIYTLENAVVLSYKEKPGDSDSTATNEVEEHSSISITDVVISSSLKPMAKKTDLGKIVKPDSIIDFGPSTNRNAVSHSSEMKILAEEIIQEQMRYKVFLSHSLHQYAAIAHKIYGLHTSEAMNTLHIDPAGAIIKNVSGEALRRAAGLNAKKNNSDCALGTFKQANCSNSDVEQKFCEFAPKAAQKRSVKESKIAAAHDIVSLKSPKKTNGKMKTPLIVKLRETDLTDTENCALTSLLEMQDHEGKNAAKLQPDEEKPMLVEVQMTETSADEERSSMNLLSNPQKEKGKRNIKSNPPILHETGFSKLILNSSSSSISESNKKRSRGGPQNSSLNKSLSGKITKKAVRADKGETKEHGATTDNTPNSLSEPQNKKRVCVNFPHLLGTEDSSVHMDLSSSLGDTIDGARNDDLSVEKSCSICDSSYEAVASGIADISNLRDLRLPILRTIAGRLKLTKYSKLRKELLLELISERLAN</sequence>
<keyword evidence="1" id="KW-0175">Coiled coil</keyword>
<dbReference type="EMBL" id="JAAWWB010000011">
    <property type="protein sequence ID" value="KAG6771239.1"/>
    <property type="molecule type" value="Genomic_DNA"/>
</dbReference>
<dbReference type="AlphaFoldDB" id="A0A8X7ZJV6"/>
<evidence type="ECO:0000256" key="2">
    <source>
        <dbReference type="SAM" id="MobiDB-lite"/>
    </source>
</evidence>
<evidence type="ECO:0000256" key="1">
    <source>
        <dbReference type="SAM" id="Coils"/>
    </source>
</evidence>
<feature type="compositionally biased region" description="Polar residues" evidence="2">
    <location>
        <begin position="682"/>
        <end position="694"/>
    </location>
</feature>
<evidence type="ECO:0008006" key="5">
    <source>
        <dbReference type="Google" id="ProtNLM"/>
    </source>
</evidence>
<organism evidence="3 4">
    <name type="scientific">Populus tomentosa</name>
    <name type="common">Chinese white poplar</name>
    <dbReference type="NCBI Taxonomy" id="118781"/>
    <lineage>
        <taxon>Eukaryota</taxon>
        <taxon>Viridiplantae</taxon>
        <taxon>Streptophyta</taxon>
        <taxon>Embryophyta</taxon>
        <taxon>Tracheophyta</taxon>
        <taxon>Spermatophyta</taxon>
        <taxon>Magnoliopsida</taxon>
        <taxon>eudicotyledons</taxon>
        <taxon>Gunneridae</taxon>
        <taxon>Pentapetalae</taxon>
        <taxon>rosids</taxon>
        <taxon>fabids</taxon>
        <taxon>Malpighiales</taxon>
        <taxon>Salicaceae</taxon>
        <taxon>Saliceae</taxon>
        <taxon>Populus</taxon>
    </lineage>
</organism>
<evidence type="ECO:0000313" key="3">
    <source>
        <dbReference type="EMBL" id="KAG6771239.1"/>
    </source>
</evidence>
<protein>
    <recommendedName>
        <fullName evidence="5">Rho termination factor N-terminal domain-containing protein</fullName>
    </recommendedName>
</protein>
<dbReference type="OrthoDB" id="1065581at2759"/>
<evidence type="ECO:0000313" key="4">
    <source>
        <dbReference type="Proteomes" id="UP000886885"/>
    </source>
</evidence>
<dbReference type="Proteomes" id="UP000886885">
    <property type="component" value="Chromosome 6A"/>
</dbReference>
<gene>
    <name evidence="3" type="ORF">POTOM_022586</name>
</gene>
<feature type="coiled-coil region" evidence="1">
    <location>
        <begin position="72"/>
        <end position="99"/>
    </location>
</feature>
<feature type="region of interest" description="Disordered" evidence="2">
    <location>
        <begin position="209"/>
        <end position="305"/>
    </location>
</feature>
<feature type="region of interest" description="Disordered" evidence="2">
    <location>
        <begin position="621"/>
        <end position="654"/>
    </location>
</feature>
<feature type="compositionally biased region" description="Polar residues" evidence="2">
    <location>
        <begin position="714"/>
        <end position="725"/>
    </location>
</feature>